<reference evidence="8 9" key="1">
    <citation type="journal article" date="2021" name="BMC Genomics">
        <title>Datura genome reveals duplications of psychoactive alkaloid biosynthetic genes and high mutation rate following tissue culture.</title>
        <authorList>
            <person name="Rajewski A."/>
            <person name="Carter-House D."/>
            <person name="Stajich J."/>
            <person name="Litt A."/>
        </authorList>
    </citation>
    <scope>NUCLEOTIDE SEQUENCE [LARGE SCALE GENOMIC DNA]</scope>
    <source>
        <strain evidence="8">AR-01</strain>
    </source>
</reference>
<keyword evidence="1" id="KW-0808">Transferase</keyword>
<dbReference type="InterPro" id="IPR052751">
    <property type="entry name" value="Plant_MAPKKK"/>
</dbReference>
<evidence type="ECO:0000256" key="3">
    <source>
        <dbReference type="ARBA" id="ARBA00022777"/>
    </source>
</evidence>
<accession>A0ABS8RMS6</accession>
<evidence type="ECO:0000313" key="8">
    <source>
        <dbReference type="EMBL" id="MCD7446934.1"/>
    </source>
</evidence>
<name>A0ABS8RMS6_DATST</name>
<dbReference type="Gene3D" id="1.10.510.10">
    <property type="entry name" value="Transferase(Phosphotransferase) domain 1"/>
    <property type="match status" value="1"/>
</dbReference>
<keyword evidence="4 5" id="KW-0067">ATP-binding</keyword>
<evidence type="ECO:0000256" key="6">
    <source>
        <dbReference type="RuleBase" id="RU000304"/>
    </source>
</evidence>
<proteinExistence type="inferred from homology"/>
<dbReference type="InterPro" id="IPR017441">
    <property type="entry name" value="Protein_kinase_ATP_BS"/>
</dbReference>
<keyword evidence="9" id="KW-1185">Reference proteome</keyword>
<dbReference type="InterPro" id="IPR000719">
    <property type="entry name" value="Prot_kinase_dom"/>
</dbReference>
<dbReference type="PROSITE" id="PS50011">
    <property type="entry name" value="PROTEIN_KINASE_DOM"/>
    <property type="match status" value="1"/>
</dbReference>
<dbReference type="PANTHER" id="PTHR48011">
    <property type="entry name" value="CCR4-NOT TRANSCRIPTIONAL COMPLEX SUBUNIT CAF120-RELATED"/>
    <property type="match status" value="1"/>
</dbReference>
<feature type="binding site" evidence="5">
    <location>
        <position position="35"/>
    </location>
    <ligand>
        <name>ATP</name>
        <dbReference type="ChEBI" id="CHEBI:30616"/>
    </ligand>
</feature>
<evidence type="ECO:0000256" key="4">
    <source>
        <dbReference type="ARBA" id="ARBA00022840"/>
    </source>
</evidence>
<comment type="similarity">
    <text evidence="6">Belongs to the protein kinase superfamily.</text>
</comment>
<dbReference type="PROSITE" id="PS00108">
    <property type="entry name" value="PROTEIN_KINASE_ST"/>
    <property type="match status" value="1"/>
</dbReference>
<dbReference type="InterPro" id="IPR011009">
    <property type="entry name" value="Kinase-like_dom_sf"/>
</dbReference>
<evidence type="ECO:0000313" key="9">
    <source>
        <dbReference type="Proteomes" id="UP000823775"/>
    </source>
</evidence>
<dbReference type="Proteomes" id="UP000823775">
    <property type="component" value="Unassembled WGS sequence"/>
</dbReference>
<comment type="caution">
    <text evidence="8">The sequence shown here is derived from an EMBL/GenBank/DDBJ whole genome shotgun (WGS) entry which is preliminary data.</text>
</comment>
<dbReference type="InterPro" id="IPR008271">
    <property type="entry name" value="Ser/Thr_kinase_AS"/>
</dbReference>
<dbReference type="PANTHER" id="PTHR48011:SF86">
    <property type="entry name" value="MITOGEN-ACTIVATED PROTEIN KINASE 4-LIKE"/>
    <property type="match status" value="1"/>
</dbReference>
<organism evidence="8 9">
    <name type="scientific">Datura stramonium</name>
    <name type="common">Jimsonweed</name>
    <name type="synonym">Common thornapple</name>
    <dbReference type="NCBI Taxonomy" id="4076"/>
    <lineage>
        <taxon>Eukaryota</taxon>
        <taxon>Viridiplantae</taxon>
        <taxon>Streptophyta</taxon>
        <taxon>Embryophyta</taxon>
        <taxon>Tracheophyta</taxon>
        <taxon>Spermatophyta</taxon>
        <taxon>Magnoliopsida</taxon>
        <taxon>eudicotyledons</taxon>
        <taxon>Gunneridae</taxon>
        <taxon>Pentapetalae</taxon>
        <taxon>asterids</taxon>
        <taxon>lamiids</taxon>
        <taxon>Solanales</taxon>
        <taxon>Solanaceae</taxon>
        <taxon>Solanoideae</taxon>
        <taxon>Datureae</taxon>
        <taxon>Datura</taxon>
    </lineage>
</organism>
<dbReference type="PROSITE" id="PS00107">
    <property type="entry name" value="PROTEIN_KINASE_ATP"/>
    <property type="match status" value="1"/>
</dbReference>
<dbReference type="SUPFAM" id="SSF56112">
    <property type="entry name" value="Protein kinase-like (PK-like)"/>
    <property type="match status" value="1"/>
</dbReference>
<dbReference type="SMART" id="SM00220">
    <property type="entry name" value="S_TKc"/>
    <property type="match status" value="1"/>
</dbReference>
<keyword evidence="2 5" id="KW-0547">Nucleotide-binding</keyword>
<keyword evidence="6" id="KW-0723">Serine/threonine-protein kinase</keyword>
<evidence type="ECO:0000256" key="1">
    <source>
        <dbReference type="ARBA" id="ARBA00022679"/>
    </source>
</evidence>
<keyword evidence="3" id="KW-0418">Kinase</keyword>
<dbReference type="Pfam" id="PF00069">
    <property type="entry name" value="Pkinase"/>
    <property type="match status" value="1"/>
</dbReference>
<evidence type="ECO:0000256" key="2">
    <source>
        <dbReference type="ARBA" id="ARBA00022741"/>
    </source>
</evidence>
<evidence type="ECO:0000256" key="5">
    <source>
        <dbReference type="PROSITE-ProRule" id="PRU10141"/>
    </source>
</evidence>
<protein>
    <recommendedName>
        <fullName evidence="7">Protein kinase domain-containing protein</fullName>
    </recommendedName>
</protein>
<dbReference type="EMBL" id="JACEIK010000023">
    <property type="protein sequence ID" value="MCD7446934.1"/>
    <property type="molecule type" value="Genomic_DNA"/>
</dbReference>
<gene>
    <name evidence="8" type="ORF">HAX54_018905</name>
</gene>
<sequence length="304" mass="34135">MYWKKLKVLGAGSYGTVSLATPLMEHSLTLFAAVKSAEVARSSSLQVEGQILDMLRGSEYVVECFGEDISIENGKHTYNLLLEYAAGGTLHDLIQKSNTKSKAMIRESEAAYYAFQLLRGISHVHRRGFIHCDLKPDNILVFPRGHGIVDVKLADFGLSLRSTGENETHTYWDSSNKCRHHRGTLLYASPESVACGIHGKAVDIWGLGCIVVEMITGRPLWCGYKNNDELELKIVHEEPEIPDNISNVAKDFLGKCLDRDHKWRWMAEMLLNHPFIKINAKKIHPFGHAGCKTWVSTKHLFSTT</sequence>
<feature type="domain" description="Protein kinase" evidence="7">
    <location>
        <begin position="3"/>
        <end position="276"/>
    </location>
</feature>
<evidence type="ECO:0000259" key="7">
    <source>
        <dbReference type="PROSITE" id="PS50011"/>
    </source>
</evidence>